<accession>A0AAW1MPK6</accession>
<evidence type="ECO:0008006" key="8">
    <source>
        <dbReference type="Google" id="ProtNLM"/>
    </source>
</evidence>
<dbReference type="SUPFAM" id="SSF103481">
    <property type="entry name" value="Multidrug resistance efflux transporter EmrE"/>
    <property type="match status" value="1"/>
</dbReference>
<keyword evidence="2 5" id="KW-0812">Transmembrane</keyword>
<evidence type="ECO:0000256" key="2">
    <source>
        <dbReference type="ARBA" id="ARBA00022692"/>
    </source>
</evidence>
<comment type="subcellular location">
    <subcellularLocation>
        <location evidence="1">Membrane</location>
        <topology evidence="1">Multi-pass membrane protein</topology>
    </subcellularLocation>
</comment>
<dbReference type="GO" id="GO:0022857">
    <property type="term" value="F:transmembrane transporter activity"/>
    <property type="evidence" value="ECO:0007669"/>
    <property type="project" value="InterPro"/>
</dbReference>
<proteinExistence type="predicted"/>
<evidence type="ECO:0000256" key="5">
    <source>
        <dbReference type="SAM" id="Phobius"/>
    </source>
</evidence>
<reference evidence="6" key="1">
    <citation type="submission" date="2024-03" db="EMBL/GenBank/DDBJ databases">
        <title>WGS assembly of Saponaria officinalis var. Norfolk2.</title>
        <authorList>
            <person name="Jenkins J."/>
            <person name="Shu S."/>
            <person name="Grimwood J."/>
            <person name="Barry K."/>
            <person name="Goodstein D."/>
            <person name="Schmutz J."/>
            <person name="Leebens-Mack J."/>
            <person name="Osbourn A."/>
        </authorList>
    </citation>
    <scope>NUCLEOTIDE SEQUENCE [LARGE SCALE GENOMIC DNA]</scope>
    <source>
        <strain evidence="6">JIC</strain>
    </source>
</reference>
<evidence type="ECO:0000256" key="4">
    <source>
        <dbReference type="ARBA" id="ARBA00023136"/>
    </source>
</evidence>
<dbReference type="EMBL" id="JBDFQZ010000002">
    <property type="protein sequence ID" value="KAK9750860.1"/>
    <property type="molecule type" value="Genomic_DNA"/>
</dbReference>
<keyword evidence="3 5" id="KW-1133">Transmembrane helix</keyword>
<comment type="caution">
    <text evidence="6">The sequence shown here is derived from an EMBL/GenBank/DDBJ whole genome shotgun (WGS) entry which is preliminary data.</text>
</comment>
<organism evidence="6 7">
    <name type="scientific">Saponaria officinalis</name>
    <name type="common">Common soapwort</name>
    <name type="synonym">Lychnis saponaria</name>
    <dbReference type="NCBI Taxonomy" id="3572"/>
    <lineage>
        <taxon>Eukaryota</taxon>
        <taxon>Viridiplantae</taxon>
        <taxon>Streptophyta</taxon>
        <taxon>Embryophyta</taxon>
        <taxon>Tracheophyta</taxon>
        <taxon>Spermatophyta</taxon>
        <taxon>Magnoliopsida</taxon>
        <taxon>eudicotyledons</taxon>
        <taxon>Gunneridae</taxon>
        <taxon>Pentapetalae</taxon>
        <taxon>Caryophyllales</taxon>
        <taxon>Caryophyllaceae</taxon>
        <taxon>Caryophylleae</taxon>
        <taxon>Saponaria</taxon>
    </lineage>
</organism>
<dbReference type="Proteomes" id="UP001443914">
    <property type="component" value="Unassembled WGS sequence"/>
</dbReference>
<dbReference type="InterPro" id="IPR037185">
    <property type="entry name" value="EmrE-like"/>
</dbReference>
<dbReference type="AlphaFoldDB" id="A0AAW1MPK6"/>
<dbReference type="InterPro" id="IPR030184">
    <property type="entry name" value="WAT1-related"/>
</dbReference>
<keyword evidence="4 5" id="KW-0472">Membrane</keyword>
<evidence type="ECO:0000256" key="1">
    <source>
        <dbReference type="ARBA" id="ARBA00004141"/>
    </source>
</evidence>
<dbReference type="GO" id="GO:0016020">
    <property type="term" value="C:membrane"/>
    <property type="evidence" value="ECO:0007669"/>
    <property type="project" value="InterPro"/>
</dbReference>
<sequence>MLSTIGVMITRFLRGMVIKQGGQFYGRRTQFPNKMVRELLTISKSISSACFNIIEVVVQSGILKVFISWCILQKGPLFVSSFTPLSLITMIFLGTYIWDEELYIGSILGAMTIILGLYIILRWDLKDLTTDEGDVP</sequence>
<name>A0AAW1MPK6_SAPOF</name>
<keyword evidence="7" id="KW-1185">Reference proteome</keyword>
<dbReference type="PANTHER" id="PTHR31218">
    <property type="entry name" value="WAT1-RELATED PROTEIN"/>
    <property type="match status" value="1"/>
</dbReference>
<evidence type="ECO:0000313" key="6">
    <source>
        <dbReference type="EMBL" id="KAK9750860.1"/>
    </source>
</evidence>
<evidence type="ECO:0000313" key="7">
    <source>
        <dbReference type="Proteomes" id="UP001443914"/>
    </source>
</evidence>
<gene>
    <name evidence="6" type="ORF">RND81_02G227500</name>
</gene>
<protein>
    <recommendedName>
        <fullName evidence="8">WAT1-related protein</fullName>
    </recommendedName>
</protein>
<evidence type="ECO:0000256" key="3">
    <source>
        <dbReference type="ARBA" id="ARBA00022989"/>
    </source>
</evidence>
<feature type="transmembrane region" description="Helical" evidence="5">
    <location>
        <begin position="103"/>
        <end position="121"/>
    </location>
</feature>
<feature type="transmembrane region" description="Helical" evidence="5">
    <location>
        <begin position="77"/>
        <end position="97"/>
    </location>
</feature>